<protein>
    <submittedName>
        <fullName evidence="1">Uncharacterized protein</fullName>
    </submittedName>
</protein>
<evidence type="ECO:0000313" key="2">
    <source>
        <dbReference type="Proteomes" id="UP001140293"/>
    </source>
</evidence>
<evidence type="ECO:0000313" key="1">
    <source>
        <dbReference type="EMBL" id="MCV7173569.1"/>
    </source>
</evidence>
<proteinExistence type="predicted"/>
<dbReference type="RefSeq" id="WP_264015738.1">
    <property type="nucleotide sequence ID" value="NZ_JACKSJ010000247.1"/>
</dbReference>
<comment type="caution">
    <text evidence="1">The sequence shown here is derived from an EMBL/GenBank/DDBJ whole genome shotgun (WGS) entry which is preliminary data.</text>
</comment>
<gene>
    <name evidence="1" type="ORF">H7I41_26960</name>
</gene>
<accession>A0A9X2YV03</accession>
<reference evidence="1" key="2">
    <citation type="journal article" date="2022" name="BMC Genomics">
        <title>Comparative genome analysis of mycobacteria focusing on tRNA and non-coding RNA.</title>
        <authorList>
            <person name="Behra P.R.K."/>
            <person name="Pettersson B.M.F."/>
            <person name="Ramesh M."/>
            <person name="Das S."/>
            <person name="Dasgupta S."/>
            <person name="Kirsebom L.A."/>
        </authorList>
    </citation>
    <scope>NUCLEOTIDE SEQUENCE</scope>
    <source>
        <strain evidence="1">DSM 44615</strain>
    </source>
</reference>
<organism evidence="1 2">
    <name type="scientific">[Mycobacterium] manitobense</name>
    <dbReference type="NCBI Taxonomy" id="190147"/>
    <lineage>
        <taxon>Bacteria</taxon>
        <taxon>Bacillati</taxon>
        <taxon>Actinomycetota</taxon>
        <taxon>Actinomycetes</taxon>
        <taxon>Mycobacteriales</taxon>
        <taxon>Mycobacteriaceae</taxon>
        <taxon>Mycolicibacterium</taxon>
    </lineage>
</organism>
<dbReference type="AlphaFoldDB" id="A0A9X2YV03"/>
<keyword evidence="2" id="KW-1185">Reference proteome</keyword>
<sequence>MTELSTAPAATMPSVVPAAQEPSTQVLITEQQVLFSTAAAAPVVPGRAHRLAQWLHAVFETPQRTHPPARLDFLERSAMSREMGRL</sequence>
<dbReference type="Proteomes" id="UP001140293">
    <property type="component" value="Unassembled WGS sequence"/>
</dbReference>
<dbReference type="EMBL" id="JACKSJ010000247">
    <property type="protein sequence ID" value="MCV7173569.1"/>
    <property type="molecule type" value="Genomic_DNA"/>
</dbReference>
<reference evidence="1" key="1">
    <citation type="submission" date="2020-07" db="EMBL/GenBank/DDBJ databases">
        <authorList>
            <person name="Pettersson B.M.F."/>
            <person name="Behra P.R.K."/>
            <person name="Ramesh M."/>
            <person name="Das S."/>
            <person name="Dasgupta S."/>
            <person name="Kirsebom L.A."/>
        </authorList>
    </citation>
    <scope>NUCLEOTIDE SEQUENCE</scope>
    <source>
        <strain evidence="1">DSM 44615</strain>
    </source>
</reference>
<name>A0A9X2YV03_9MYCO</name>